<keyword evidence="2" id="KW-1185">Reference proteome</keyword>
<evidence type="ECO:0000313" key="1">
    <source>
        <dbReference type="EMBL" id="MBC1511121.1"/>
    </source>
</evidence>
<name>A0ABR6SZL7_9LIST</name>
<gene>
    <name evidence="1" type="ORF">HCJ59_14635</name>
</gene>
<dbReference type="InterPro" id="IPR012440">
    <property type="entry name" value="DUF1641"/>
</dbReference>
<dbReference type="RefSeq" id="WP_185349127.1">
    <property type="nucleotide sequence ID" value="NZ_JAASTU010000028.1"/>
</dbReference>
<sequence length="158" mass="17815">MAEPISTIRDTKKSPEELEKERLAQMKADIVEENSGFLEMVETVKLLQESGALEALNSAIKARGDITKTFLNEWRKEPMTNAINNMMISSKLLTDAKPEQTEQMIANLKKAAKQAEESAKREEIMGMLAMMKALKDPDVNRALRYGITFLKEIGQILK</sequence>
<dbReference type="PANTHER" id="PTHR38433">
    <property type="match status" value="1"/>
</dbReference>
<dbReference type="Pfam" id="PF07849">
    <property type="entry name" value="DUF1641"/>
    <property type="match status" value="1"/>
</dbReference>
<proteinExistence type="predicted"/>
<dbReference type="PANTHER" id="PTHR38433:SF1">
    <property type="entry name" value="DUF1641 DOMAIN-CONTAINING PROTEIN"/>
    <property type="match status" value="1"/>
</dbReference>
<protein>
    <submittedName>
        <fullName evidence="1">DUF1641 domain-containing protein</fullName>
    </submittedName>
</protein>
<comment type="caution">
    <text evidence="1">The sequence shown here is derived from an EMBL/GenBank/DDBJ whole genome shotgun (WGS) entry which is preliminary data.</text>
</comment>
<reference evidence="1 2" key="1">
    <citation type="submission" date="2020-03" db="EMBL/GenBank/DDBJ databases">
        <title>Soil Listeria distribution.</title>
        <authorList>
            <person name="Liao J."/>
            <person name="Wiedmann M."/>
        </authorList>
    </citation>
    <scope>NUCLEOTIDE SEQUENCE [LARGE SCALE GENOMIC DNA]</scope>
    <source>
        <strain evidence="1 2">FSL L7-1515</strain>
    </source>
</reference>
<organism evidence="1 2">
    <name type="scientific">Listeria immobilis</name>
    <dbReference type="NCBI Taxonomy" id="2713502"/>
    <lineage>
        <taxon>Bacteria</taxon>
        <taxon>Bacillati</taxon>
        <taxon>Bacillota</taxon>
        <taxon>Bacilli</taxon>
        <taxon>Bacillales</taxon>
        <taxon>Listeriaceae</taxon>
        <taxon>Listeria</taxon>
    </lineage>
</organism>
<dbReference type="EMBL" id="JAASUB010000023">
    <property type="protein sequence ID" value="MBC1511121.1"/>
    <property type="molecule type" value="Genomic_DNA"/>
</dbReference>
<dbReference type="Proteomes" id="UP000587800">
    <property type="component" value="Unassembled WGS sequence"/>
</dbReference>
<accession>A0ABR6SZL7</accession>
<evidence type="ECO:0000313" key="2">
    <source>
        <dbReference type="Proteomes" id="UP000587800"/>
    </source>
</evidence>